<organism evidence="3 4">
    <name type="scientific">Carboxydocella sporoproducens DSM 16521</name>
    <dbReference type="NCBI Taxonomy" id="1121270"/>
    <lineage>
        <taxon>Bacteria</taxon>
        <taxon>Bacillati</taxon>
        <taxon>Bacillota</taxon>
        <taxon>Clostridia</taxon>
        <taxon>Eubacteriales</taxon>
        <taxon>Clostridiales Family XVI. Incertae Sedis</taxon>
        <taxon>Carboxydocella</taxon>
    </lineage>
</organism>
<dbReference type="SUPFAM" id="SSF52402">
    <property type="entry name" value="Adenine nucleotide alpha hydrolases-like"/>
    <property type="match status" value="1"/>
</dbReference>
<protein>
    <submittedName>
        <fullName evidence="3">tRNA(Ile)-lysidine synthase TilS/MesJ</fullName>
    </submittedName>
</protein>
<sequence length="261" mass="30178">MRLALPKKYIRPLWRAIIEFDLLSPGDRVLVGFSGGKDSSFLLYALSVLRKHAPFPFEVGALTIDLGFETGFPRQELEAFCQRVDVPFYTVHTKISELALGEDRQSACARCSFFRRGTFNAFARAHGFNKVAYAHHYDDAVETFLMSILYSGQIQTFQPKTWLDESQLWVIRPLVYFREKEIRRAGKELGIQPIPSPCPLDGYTKRAEVKELLRQLGRQNRQVFANVAAAMREGTPVERWPRELSKKEIWQKSLDFWRNKS</sequence>
<evidence type="ECO:0000313" key="3">
    <source>
        <dbReference type="EMBL" id="SKA05478.1"/>
    </source>
</evidence>
<dbReference type="PANTHER" id="PTHR43686">
    <property type="entry name" value="SULFURTRANSFERASE-RELATED"/>
    <property type="match status" value="1"/>
</dbReference>
<dbReference type="InterPro" id="IPR014729">
    <property type="entry name" value="Rossmann-like_a/b/a_fold"/>
</dbReference>
<dbReference type="GO" id="GO:0016740">
    <property type="term" value="F:transferase activity"/>
    <property type="evidence" value="ECO:0007669"/>
    <property type="project" value="UniProtKB-KW"/>
</dbReference>
<dbReference type="RefSeq" id="WP_078665781.1">
    <property type="nucleotide sequence ID" value="NZ_FUXM01000020.1"/>
</dbReference>
<feature type="domain" description="tRNA(Ile)-lysidine/2-thiocytidine synthase N-terminal" evidence="2">
    <location>
        <begin position="29"/>
        <end position="192"/>
    </location>
</feature>
<dbReference type="AlphaFoldDB" id="A0A1T4QQE3"/>
<dbReference type="Gene3D" id="3.40.50.620">
    <property type="entry name" value="HUPs"/>
    <property type="match status" value="1"/>
</dbReference>
<accession>A0A1T4QQE3</accession>
<dbReference type="PIRSF" id="PIRSF004976">
    <property type="entry name" value="ATPase_YdaO"/>
    <property type="match status" value="1"/>
</dbReference>
<evidence type="ECO:0000259" key="2">
    <source>
        <dbReference type="Pfam" id="PF01171"/>
    </source>
</evidence>
<dbReference type="InterPro" id="IPR011063">
    <property type="entry name" value="TilS/TtcA_N"/>
</dbReference>
<dbReference type="Proteomes" id="UP000189933">
    <property type="component" value="Unassembled WGS sequence"/>
</dbReference>
<dbReference type="CDD" id="cd24138">
    <property type="entry name" value="TtcA-like"/>
    <property type="match status" value="1"/>
</dbReference>
<gene>
    <name evidence="3" type="ORF">SAMN02745885_01739</name>
</gene>
<proteinExistence type="predicted"/>
<dbReference type="OrthoDB" id="9801054at2"/>
<dbReference type="InterPro" id="IPR035107">
    <property type="entry name" value="tRNA_thiolation_TtcA_Ctu1"/>
</dbReference>
<dbReference type="PANTHER" id="PTHR43686:SF1">
    <property type="entry name" value="AMINOTRAN_5 DOMAIN-CONTAINING PROTEIN"/>
    <property type="match status" value="1"/>
</dbReference>
<keyword evidence="1" id="KW-0808">Transferase</keyword>
<dbReference type="GO" id="GO:0008033">
    <property type="term" value="P:tRNA processing"/>
    <property type="evidence" value="ECO:0007669"/>
    <property type="project" value="InterPro"/>
</dbReference>
<evidence type="ECO:0000313" key="4">
    <source>
        <dbReference type="Proteomes" id="UP000189933"/>
    </source>
</evidence>
<name>A0A1T4QQE3_9FIRM</name>
<dbReference type="Pfam" id="PF01171">
    <property type="entry name" value="ATP_bind_3"/>
    <property type="match status" value="1"/>
</dbReference>
<dbReference type="EMBL" id="FUXM01000020">
    <property type="protein sequence ID" value="SKA05478.1"/>
    <property type="molecule type" value="Genomic_DNA"/>
</dbReference>
<keyword evidence="4" id="KW-1185">Reference proteome</keyword>
<reference evidence="4" key="1">
    <citation type="submission" date="2017-02" db="EMBL/GenBank/DDBJ databases">
        <authorList>
            <person name="Varghese N."/>
            <person name="Submissions S."/>
        </authorList>
    </citation>
    <scope>NUCLEOTIDE SEQUENCE [LARGE SCALE GENOMIC DNA]</scope>
    <source>
        <strain evidence="4">DSM 16521</strain>
    </source>
</reference>
<evidence type="ECO:0000256" key="1">
    <source>
        <dbReference type="ARBA" id="ARBA00022679"/>
    </source>
</evidence>